<keyword evidence="1" id="KW-0175">Coiled coil</keyword>
<organism evidence="3 4">
    <name type="scientific">Limnospira fusiformis PMC 851.14</name>
    <dbReference type="NCBI Taxonomy" id="2219512"/>
    <lineage>
        <taxon>Bacteria</taxon>
        <taxon>Bacillati</taxon>
        <taxon>Cyanobacteriota</taxon>
        <taxon>Cyanophyceae</taxon>
        <taxon>Oscillatoriophycideae</taxon>
        <taxon>Oscillatoriales</taxon>
        <taxon>Sirenicapillariaceae</taxon>
        <taxon>Limnospira</taxon>
    </lineage>
</organism>
<keyword evidence="2" id="KW-0812">Transmembrane</keyword>
<keyword evidence="2" id="KW-1133">Transmembrane helix</keyword>
<dbReference type="Proteomes" id="UP001387447">
    <property type="component" value="Unassembled WGS sequence"/>
</dbReference>
<feature type="coiled-coil region" evidence="1">
    <location>
        <begin position="300"/>
        <end position="351"/>
    </location>
</feature>
<keyword evidence="2" id="KW-0472">Membrane</keyword>
<evidence type="ECO:0000313" key="4">
    <source>
        <dbReference type="Proteomes" id="UP001387447"/>
    </source>
</evidence>
<keyword evidence="4" id="KW-1185">Reference proteome</keyword>
<feature type="transmembrane region" description="Helical" evidence="2">
    <location>
        <begin position="456"/>
        <end position="475"/>
    </location>
</feature>
<proteinExistence type="predicted"/>
<sequence>MDSKKIIPHTVYAPNLHLFAFHLWRGLTGETDSLAPHPKQLWERGDDILEALGFTERLHIHGYPENSPEPVGLAVNLNPKNRLHLTGTLPNSDLKITGNIYTHRLNDSYSLTVNLRRPESENGNKTPEVDISFWRNLNTESLVFLPDFIKSSLGQTLLLTAFLPVHERTKKPEDLADLAHSCLAQVMPSRKVKRPPLHKMGELFGSPFFEFGGQVVDGNLEGEAQVQPHIIIFLFRDDLASGKLVDAYRQFINFLFRDDLASGKLVDAYRQFINLFYYRNKVLSAYRETRTLYRKTYIAYTQLEHKVKSFKQELTQNETRLALTETQLEDLKKVLKELAALDLEYARLLRNYKHCRNTISINTKNYQVTLTDIFDRLRKKGYDLQQQEMDVFREFSDRTSPYFQTRISDELNYFVEGSSLADKAIASIRGIVEIEQTQRDRTREQQNQKLQDEIQAWGVAIGTGAIIASTSGLMFEEPRIFPLPENGGGISHPFAIALFASVAGAIVGWSGTKFLIWLSRRKGFPFR</sequence>
<evidence type="ECO:0000256" key="2">
    <source>
        <dbReference type="SAM" id="Phobius"/>
    </source>
</evidence>
<comment type="caution">
    <text evidence="3">The sequence shown here is derived from an EMBL/GenBank/DDBJ whole genome shotgun (WGS) entry which is preliminary data.</text>
</comment>
<feature type="transmembrane region" description="Helical" evidence="2">
    <location>
        <begin position="495"/>
        <end position="518"/>
    </location>
</feature>
<accession>A0ABU9ENP8</accession>
<evidence type="ECO:0000313" key="3">
    <source>
        <dbReference type="EMBL" id="MEK9512260.1"/>
    </source>
</evidence>
<dbReference type="EMBL" id="JBBWYZ010000009">
    <property type="protein sequence ID" value="MEK9512260.1"/>
    <property type="molecule type" value="Genomic_DNA"/>
</dbReference>
<protein>
    <submittedName>
        <fullName evidence="3">Uncharacterized protein</fullName>
    </submittedName>
</protein>
<dbReference type="RefSeq" id="WP_368663007.1">
    <property type="nucleotide sequence ID" value="NZ_JBBWYZ010000009.1"/>
</dbReference>
<evidence type="ECO:0000256" key="1">
    <source>
        <dbReference type="SAM" id="Coils"/>
    </source>
</evidence>
<reference evidence="3 4" key="1">
    <citation type="journal article" date="2024" name="Front. Microbiol.">
        <title>Transcriptomic insights into the dominance of two phototrophs throughout the water column of a tropical hypersaline-alkaline crater lake (Dziani Dzaha, Mayotte).</title>
        <authorList>
            <person name="Duperron S."/>
            <person name="Halary S."/>
            <person name="Bouly J.-P."/>
            <person name="Roussel T."/>
            <person name="Hugoni M."/>
            <person name="Bruto M."/>
            <person name="Oger P."/>
            <person name="Duval C."/>
            <person name="Woo A."/>
            <person name="Jezequiel D."/>
            <person name="Ader M."/>
            <person name="Leboulanger C."/>
            <person name="Agogue H."/>
            <person name="Grossi V."/>
            <person name="Trousselier M."/>
            <person name="Bernard C."/>
        </authorList>
    </citation>
    <scope>NUCLEOTIDE SEQUENCE [LARGE SCALE GENOMIC DNA]</scope>
    <source>
        <strain evidence="3 4">PMC 851.14</strain>
    </source>
</reference>
<name>A0ABU9ENP8_LIMFS</name>
<gene>
    <name evidence="3" type="ORF">AAEJ74_11350</name>
</gene>